<accession>A0A1D1UPU9</accession>
<dbReference type="EMBL" id="BDGG01000002">
    <property type="protein sequence ID" value="GAU91734.1"/>
    <property type="molecule type" value="Genomic_DNA"/>
</dbReference>
<gene>
    <name evidence="1" type="primary">RvY_03936-1</name>
    <name evidence="1" type="synonym">RvY_03936.1</name>
    <name evidence="1" type="ORF">RvY_03936</name>
</gene>
<organism evidence="1 2">
    <name type="scientific">Ramazzottius varieornatus</name>
    <name type="common">Water bear</name>
    <name type="synonym">Tardigrade</name>
    <dbReference type="NCBI Taxonomy" id="947166"/>
    <lineage>
        <taxon>Eukaryota</taxon>
        <taxon>Metazoa</taxon>
        <taxon>Ecdysozoa</taxon>
        <taxon>Tardigrada</taxon>
        <taxon>Eutardigrada</taxon>
        <taxon>Parachela</taxon>
        <taxon>Hypsibioidea</taxon>
        <taxon>Ramazzottiidae</taxon>
        <taxon>Ramazzottius</taxon>
    </lineage>
</organism>
<sequence>MERLLMLPCSVRSLGTYSSADVLCTRLYTWITSDMWQKAQQSKDLKTWTVGNKPTKMIVMEINDQ</sequence>
<evidence type="ECO:0000313" key="1">
    <source>
        <dbReference type="EMBL" id="GAU91734.1"/>
    </source>
</evidence>
<reference evidence="1 2" key="1">
    <citation type="journal article" date="2016" name="Nat. Commun.">
        <title>Extremotolerant tardigrade genome and improved radiotolerance of human cultured cells by tardigrade-unique protein.</title>
        <authorList>
            <person name="Hashimoto T."/>
            <person name="Horikawa D.D."/>
            <person name="Saito Y."/>
            <person name="Kuwahara H."/>
            <person name="Kozuka-Hata H."/>
            <person name="Shin-I T."/>
            <person name="Minakuchi Y."/>
            <person name="Ohishi K."/>
            <person name="Motoyama A."/>
            <person name="Aizu T."/>
            <person name="Enomoto A."/>
            <person name="Kondo K."/>
            <person name="Tanaka S."/>
            <person name="Hara Y."/>
            <person name="Koshikawa S."/>
            <person name="Sagara H."/>
            <person name="Miura T."/>
            <person name="Yokobori S."/>
            <person name="Miyagawa K."/>
            <person name="Suzuki Y."/>
            <person name="Kubo T."/>
            <person name="Oyama M."/>
            <person name="Kohara Y."/>
            <person name="Fujiyama A."/>
            <person name="Arakawa K."/>
            <person name="Katayama T."/>
            <person name="Toyoda A."/>
            <person name="Kunieda T."/>
        </authorList>
    </citation>
    <scope>NUCLEOTIDE SEQUENCE [LARGE SCALE GENOMIC DNA]</scope>
    <source>
        <strain evidence="1 2">YOKOZUNA-1</strain>
    </source>
</reference>
<name>A0A1D1UPU9_RAMVA</name>
<dbReference type="Proteomes" id="UP000186922">
    <property type="component" value="Unassembled WGS sequence"/>
</dbReference>
<comment type="caution">
    <text evidence="1">The sequence shown here is derived from an EMBL/GenBank/DDBJ whole genome shotgun (WGS) entry which is preliminary data.</text>
</comment>
<protein>
    <submittedName>
        <fullName evidence="1">Uncharacterized protein</fullName>
    </submittedName>
</protein>
<dbReference type="AlphaFoldDB" id="A0A1D1UPU9"/>
<proteinExistence type="predicted"/>
<evidence type="ECO:0000313" key="2">
    <source>
        <dbReference type="Proteomes" id="UP000186922"/>
    </source>
</evidence>
<keyword evidence="2" id="KW-1185">Reference proteome</keyword>